<sequence length="175" mass="18322">MMLKAVVLCGNPKPRSRTLALAEALAAALLPGISIVTIDLAAHADSIFAWPSNDMDELIAVVAGADVVIVASPTYKAAYTGLLKGFLDRYGPGALDGVVAIPVMTGASLAHAMAPEAHLRPLLVELGASVPTRALYFVTDNMDEVDRSVEAWVTTNARYLQATLGRDTGRHPSGA</sequence>
<protein>
    <submittedName>
        <fullName evidence="5">FMN reductase</fullName>
    </submittedName>
</protein>
<keyword evidence="2" id="KW-0288">FMN</keyword>
<evidence type="ECO:0000256" key="2">
    <source>
        <dbReference type="ARBA" id="ARBA00022643"/>
    </source>
</evidence>
<dbReference type="PANTHER" id="PTHR43408">
    <property type="entry name" value="FMN REDUCTASE (NADPH)"/>
    <property type="match status" value="1"/>
</dbReference>
<comment type="caution">
    <text evidence="5">The sequence shown here is derived from an EMBL/GenBank/DDBJ whole genome shotgun (WGS) entry which is preliminary data.</text>
</comment>
<organism evidence="5 6">
    <name type="scientific">Pseudolysinimonas kribbensis</name>
    <dbReference type="NCBI Taxonomy" id="433641"/>
    <lineage>
        <taxon>Bacteria</taxon>
        <taxon>Bacillati</taxon>
        <taxon>Actinomycetota</taxon>
        <taxon>Actinomycetes</taxon>
        <taxon>Micrococcales</taxon>
        <taxon>Microbacteriaceae</taxon>
        <taxon>Pseudolysinimonas</taxon>
    </lineage>
</organism>
<dbReference type="EMBL" id="BSVB01000001">
    <property type="protein sequence ID" value="GMA94664.1"/>
    <property type="molecule type" value="Genomic_DNA"/>
</dbReference>
<accession>A0ABQ6K2X9</accession>
<evidence type="ECO:0000313" key="5">
    <source>
        <dbReference type="EMBL" id="GMA94664.1"/>
    </source>
</evidence>
<dbReference type="InterPro" id="IPR029039">
    <property type="entry name" value="Flavoprotein-like_sf"/>
</dbReference>
<evidence type="ECO:0000256" key="1">
    <source>
        <dbReference type="ARBA" id="ARBA00022630"/>
    </source>
</evidence>
<dbReference type="RefSeq" id="WP_348534902.1">
    <property type="nucleotide sequence ID" value="NZ_BSVB01000001.1"/>
</dbReference>
<evidence type="ECO:0000313" key="6">
    <source>
        <dbReference type="Proteomes" id="UP001157034"/>
    </source>
</evidence>
<dbReference type="SUPFAM" id="SSF52218">
    <property type="entry name" value="Flavoproteins"/>
    <property type="match status" value="1"/>
</dbReference>
<keyword evidence="6" id="KW-1185">Reference proteome</keyword>
<dbReference type="Gene3D" id="3.40.50.360">
    <property type="match status" value="1"/>
</dbReference>
<dbReference type="InterPro" id="IPR005025">
    <property type="entry name" value="FMN_Rdtase-like_dom"/>
</dbReference>
<name>A0ABQ6K2X9_9MICO</name>
<evidence type="ECO:0000256" key="3">
    <source>
        <dbReference type="ARBA" id="ARBA00023002"/>
    </source>
</evidence>
<dbReference type="InterPro" id="IPR051814">
    <property type="entry name" value="NAD(P)H-dep_FMN_reductase"/>
</dbReference>
<dbReference type="PANTHER" id="PTHR43408:SF2">
    <property type="entry name" value="FMN REDUCTASE (NADPH)"/>
    <property type="match status" value="1"/>
</dbReference>
<gene>
    <name evidence="5" type="ORF">GCM10025881_14880</name>
</gene>
<keyword evidence="1" id="KW-0285">Flavoprotein</keyword>
<evidence type="ECO:0000259" key="4">
    <source>
        <dbReference type="Pfam" id="PF03358"/>
    </source>
</evidence>
<dbReference type="Pfam" id="PF03358">
    <property type="entry name" value="FMN_red"/>
    <property type="match status" value="1"/>
</dbReference>
<reference evidence="6" key="1">
    <citation type="journal article" date="2019" name="Int. J. Syst. Evol. Microbiol.">
        <title>The Global Catalogue of Microorganisms (GCM) 10K type strain sequencing project: providing services to taxonomists for standard genome sequencing and annotation.</title>
        <authorList>
            <consortium name="The Broad Institute Genomics Platform"/>
            <consortium name="The Broad Institute Genome Sequencing Center for Infectious Disease"/>
            <person name="Wu L."/>
            <person name="Ma J."/>
        </authorList>
    </citation>
    <scope>NUCLEOTIDE SEQUENCE [LARGE SCALE GENOMIC DNA]</scope>
    <source>
        <strain evidence="6">NBRC 108894</strain>
    </source>
</reference>
<keyword evidence="3" id="KW-0560">Oxidoreductase</keyword>
<feature type="domain" description="NADPH-dependent FMN reductase-like" evidence="4">
    <location>
        <begin position="4"/>
        <end position="134"/>
    </location>
</feature>
<proteinExistence type="predicted"/>
<dbReference type="Proteomes" id="UP001157034">
    <property type="component" value="Unassembled WGS sequence"/>
</dbReference>